<dbReference type="AlphaFoldDB" id="A0A1S8B6F9"/>
<evidence type="ECO:0000313" key="3">
    <source>
        <dbReference type="Proteomes" id="UP000190776"/>
    </source>
</evidence>
<gene>
    <name evidence="2" type="ORF">BK809_0004470</name>
</gene>
<protein>
    <submittedName>
        <fullName evidence="2">Ubiquitin-conjugating enzyme E2 pex4</fullName>
    </submittedName>
</protein>
<dbReference type="Proteomes" id="UP000190776">
    <property type="component" value="Unassembled WGS sequence"/>
</dbReference>
<name>A0A1S8B6F9_9PEZI</name>
<reference evidence="2 3" key="1">
    <citation type="submission" date="2017-01" db="EMBL/GenBank/DDBJ databases">
        <title>Draft genome sequence of Diplodia seriata F98.1, a fungal species involved in grapevine trunk diseases.</title>
        <authorList>
            <person name="Robert-Siegwald G."/>
            <person name="Vallet J."/>
            <person name="Abou-Mansour E."/>
            <person name="Xu J."/>
            <person name="Rey P."/>
            <person name="Bertsch C."/>
            <person name="Rego C."/>
            <person name="Larignon P."/>
            <person name="Fontaine F."/>
            <person name="Lebrun M.-H."/>
        </authorList>
    </citation>
    <scope>NUCLEOTIDE SEQUENCE [LARGE SCALE GENOMIC DNA]</scope>
    <source>
        <strain evidence="2 3">F98.1</strain>
    </source>
</reference>
<evidence type="ECO:0000313" key="2">
    <source>
        <dbReference type="EMBL" id="OMP83089.1"/>
    </source>
</evidence>
<dbReference type="InterPro" id="IPR016135">
    <property type="entry name" value="UBQ-conjugating_enzyme/RWD"/>
</dbReference>
<dbReference type="CDD" id="cd23812">
    <property type="entry name" value="UBCc_ScPEX4-like"/>
    <property type="match status" value="1"/>
</dbReference>
<sequence length="184" mass="20804">MASSRVQTPVKRLLVELQSYQSDPNDALQRLGPVNDDELTHWQAVMRGVPGTPYESTLPPFTFPPRTQLTVSPPRCRIDGRWLLDIRIPQTYPLAPPEVKFVTPICHPNVHFKTGEICLDTLKAAWSPAFTVSTTMTSVHQLLTSAEPDSPLNIDIAQLLRQGDIVGYESLIRFYTEMERYEGR</sequence>
<proteinExistence type="predicted"/>
<accession>A0A1S8B6F9</accession>
<dbReference type="Gene3D" id="3.10.110.10">
    <property type="entry name" value="Ubiquitin Conjugating Enzyme"/>
    <property type="match status" value="1"/>
</dbReference>
<dbReference type="SUPFAM" id="SSF54495">
    <property type="entry name" value="UBC-like"/>
    <property type="match status" value="1"/>
</dbReference>
<evidence type="ECO:0000259" key="1">
    <source>
        <dbReference type="PROSITE" id="PS50127"/>
    </source>
</evidence>
<dbReference type="SMART" id="SM00212">
    <property type="entry name" value="UBCc"/>
    <property type="match status" value="1"/>
</dbReference>
<dbReference type="OrthoDB" id="9973183at2759"/>
<feature type="domain" description="UBC core" evidence="1">
    <location>
        <begin position="8"/>
        <end position="181"/>
    </location>
</feature>
<dbReference type="STRING" id="420778.A0A1S8B6F9"/>
<comment type="caution">
    <text evidence="2">The sequence shown here is derived from an EMBL/GenBank/DDBJ whole genome shotgun (WGS) entry which is preliminary data.</text>
</comment>
<dbReference type="Pfam" id="PF00179">
    <property type="entry name" value="UQ_con"/>
    <property type="match status" value="1"/>
</dbReference>
<dbReference type="PANTHER" id="PTHR24068">
    <property type="entry name" value="UBIQUITIN-CONJUGATING ENZYME E2"/>
    <property type="match status" value="1"/>
</dbReference>
<dbReference type="PROSITE" id="PS50127">
    <property type="entry name" value="UBC_2"/>
    <property type="match status" value="1"/>
</dbReference>
<dbReference type="InterPro" id="IPR000608">
    <property type="entry name" value="UBC"/>
</dbReference>
<organism evidence="2 3">
    <name type="scientific">Diplodia seriata</name>
    <dbReference type="NCBI Taxonomy" id="420778"/>
    <lineage>
        <taxon>Eukaryota</taxon>
        <taxon>Fungi</taxon>
        <taxon>Dikarya</taxon>
        <taxon>Ascomycota</taxon>
        <taxon>Pezizomycotina</taxon>
        <taxon>Dothideomycetes</taxon>
        <taxon>Dothideomycetes incertae sedis</taxon>
        <taxon>Botryosphaeriales</taxon>
        <taxon>Botryosphaeriaceae</taxon>
        <taxon>Diplodia</taxon>
    </lineage>
</organism>
<dbReference type="EMBL" id="MSZU01000111">
    <property type="protein sequence ID" value="OMP83089.1"/>
    <property type="molecule type" value="Genomic_DNA"/>
</dbReference>